<dbReference type="InterPro" id="IPR059018">
    <property type="entry name" value="HEAT_URB1"/>
</dbReference>
<gene>
    <name evidence="4" type="ORF">J8A68_004120</name>
</gene>
<sequence length="1632" mass="188050">MVVEERKKRQYSTPNASHKDQTLILNLDDILSSTNPDTLTTTKVQELVDFIDHGNISTVLSLWSSYSTSNEHIQVSNISVRLMRLTTQINLLSSVLLTQRQIILDTYRAILNNHSKIIYRALNNMRTSFTNPILRLLRNMINYDQIIAHEFLNAFDLTLNALPKLLVPHKSEIESGQVKERLSIRLTFIKFWIDLCSKVAYFHRLDLLSNHPKIMNNLWKYIGMDSIDCIKMIIEFVDSKILGEPNFKRAQKCKILNENFMFKTQAIFHKTEEPFFIEFMNKLATDSKEGLVFPNDKLWQKSESGGAPVQTNNKTFRIANKLLYTLLTSLKPGESNAQLQFVVRILAANQELIPPYMNWMVQQGGGYHDPSLTSWWISHSLLYSNVLQISAPEFNTDTEFLKFDAKLVSESIVFAPLSRSALTAGLETAKPLITQLTLQLILYILKRLQAVLKTVTNIRQQLIDLVFNQLPDLNVIAQVLLKETDSKSKLIQLTALNIILKYQTLCPSNNVNNNVKKVVSNGISSIINTNDLSDITGYEITLLNLYIEIQNQEQDFKWWNKLGQSSNSFFTVLIKLASKSNLDKSFTLNIYQLLNRLGQDKMLFDSDLLISPILALIYSLDSAGVDDRIWNMLDESISRSIRTPYKYLDLSHLKYDDTSIFIVCLFEQFKFTLQAGNNKANIAWLFQFMRYLIIIGESKDALLELVKSLDIDVEKYESQLEFSRTLKEIELNDSSISEILLNYSINDIVKMSNTIEKKVIASDLDYLTGLLLLKMIISLSGTKSLIQILFQKFWNYLSSSGKNSQAVNYFTSKKCWGPLFAYPKSDNSQLTIDLYNEIIRQLPDADCQELSRFILGKYVDGKTDFVEFMWILNNDQLQQLLNVESSELFIKAVEYCIEREIHISFEHFEKLYELPIGNERNGLLIKLIESKLVDMTEEQLNLVIDKVVANQDNHFLIASFIKVSNTVGIKLLEASESIQDEYLNCLIAYSLSQCNLEIPQGFLEKVESIATRLLQDNNLGKLQWNQLLVILSMQESPSEDIVKQVFAFLDNHLGLKHSFIPEFVDFVSKCQLNDQIQSWLHKSMLYITKKFAESHELSDNFEQFIQNIMNFLIEKQVNIWNFVPSSILNTQLEVILNSKFNKQATYLKYVTSIVIISPKNKLEYQRVFQIALNVSNLNDLPTEENKESRYYSAMILYLIYNMDHSKLSTMMNLELLLEKYLGSTRMEDLLLKSILIKIESKIAVSWLTKVSNWEFSEELAGSEVELVGEQDRLIKTNKGEFTICLNKGFVKNTYTAIQNSLPEFGSDAKTKWNQIKECYQSSSLGSGKYSSTAYDAEFLLLLILNNEELLKITKDEESGVQKVIFNIKNLIETGILQFIIGNLSNNKTRPISKLIISKILSSMDDESGFKDVNVYKVYLSSVLFTLSQEDLEIPPVIWYLWSQFVPLLSNPGHFLYEKSVRYVLSTPKLKNWDIPLYNLITHPNQELTDTESNYYRELDWLVQNITDGIENLQDLTILKRGIVETLMNLLNSKYLNIKIQTNLLKFIYKIQSIDQGSDMLITRFGMLTALETFLLKLKETNDDDDLIDKQLRLNVDELLVRFKVSVGSSKRVREWTSDDLDNTIKRIHLETQ</sequence>
<name>A0A8J5QHX3_9ASCO</name>
<organism evidence="4 5">
    <name type="scientific">[Candida] subhashii</name>
    <dbReference type="NCBI Taxonomy" id="561895"/>
    <lineage>
        <taxon>Eukaryota</taxon>
        <taxon>Fungi</taxon>
        <taxon>Dikarya</taxon>
        <taxon>Ascomycota</taxon>
        <taxon>Saccharomycotina</taxon>
        <taxon>Pichiomycetes</taxon>
        <taxon>Debaryomycetaceae</taxon>
        <taxon>Spathaspora</taxon>
    </lineage>
</organism>
<evidence type="ECO:0000259" key="1">
    <source>
        <dbReference type="Pfam" id="PF11707"/>
    </source>
</evidence>
<dbReference type="EMBL" id="JAGSYN010000180">
    <property type="protein sequence ID" value="KAG7662349.1"/>
    <property type="molecule type" value="Genomic_DNA"/>
</dbReference>
<dbReference type="Pfam" id="PF16201">
    <property type="entry name" value="NopRA1"/>
    <property type="match status" value="1"/>
</dbReference>
<dbReference type="InterPro" id="IPR032436">
    <property type="entry name" value="URB1_C"/>
</dbReference>
<feature type="domain" description="URB1 N-terminal" evidence="1">
    <location>
        <begin position="57"/>
        <end position="379"/>
    </location>
</feature>
<dbReference type="Pfam" id="PF11707">
    <property type="entry name" value="Npa1"/>
    <property type="match status" value="1"/>
</dbReference>
<evidence type="ECO:0000259" key="2">
    <source>
        <dbReference type="Pfam" id="PF16201"/>
    </source>
</evidence>
<comment type="caution">
    <text evidence="4">The sequence shown here is derived from an EMBL/GenBank/DDBJ whole genome shotgun (WGS) entry which is preliminary data.</text>
</comment>
<feature type="domain" description="URB1 central HEAT repeat" evidence="3">
    <location>
        <begin position="554"/>
        <end position="730"/>
    </location>
</feature>
<accession>A0A8J5QHX3</accession>
<dbReference type="GO" id="GO:0000466">
    <property type="term" value="P:maturation of 5.8S rRNA from tricistronic rRNA transcript (SSU-rRNA, 5.8S rRNA, LSU-rRNA)"/>
    <property type="evidence" value="ECO:0007669"/>
    <property type="project" value="TreeGrafter"/>
</dbReference>
<dbReference type="PANTHER" id="PTHR13500:SF0">
    <property type="entry name" value="NUCLEOLAR PRE-RIBOSOMAL-ASSOCIATED PROTEIN 1"/>
    <property type="match status" value="1"/>
</dbReference>
<evidence type="ECO:0000313" key="4">
    <source>
        <dbReference type="EMBL" id="KAG7662349.1"/>
    </source>
</evidence>
<dbReference type="GO" id="GO:0005730">
    <property type="term" value="C:nucleolus"/>
    <property type="evidence" value="ECO:0007669"/>
    <property type="project" value="TreeGrafter"/>
</dbReference>
<dbReference type="Pfam" id="PF26140">
    <property type="entry name" value="HEAT_URB1"/>
    <property type="match status" value="1"/>
</dbReference>
<reference evidence="4 5" key="1">
    <citation type="journal article" date="2021" name="DNA Res.">
        <title>Genome analysis of Candida subhashii reveals its hybrid nature and dual mitochondrial genome conformations.</title>
        <authorList>
            <person name="Mixao V."/>
            <person name="Hegedusova E."/>
            <person name="Saus E."/>
            <person name="Pryszcz L.P."/>
            <person name="Cillingova A."/>
            <person name="Nosek J."/>
            <person name="Gabaldon T."/>
        </authorList>
    </citation>
    <scope>NUCLEOTIDE SEQUENCE [LARGE SCALE GENOMIC DNA]</scope>
    <source>
        <strain evidence="4 5">CBS 10753</strain>
    </source>
</reference>
<evidence type="ECO:0000259" key="3">
    <source>
        <dbReference type="Pfam" id="PF26140"/>
    </source>
</evidence>
<feature type="domain" description="URB1 C-terminal" evidence="2">
    <location>
        <begin position="1376"/>
        <end position="1568"/>
    </location>
</feature>
<dbReference type="InterPro" id="IPR039844">
    <property type="entry name" value="URB1"/>
</dbReference>
<evidence type="ECO:0000313" key="5">
    <source>
        <dbReference type="Proteomes" id="UP000694255"/>
    </source>
</evidence>
<keyword evidence="5" id="KW-1185">Reference proteome</keyword>
<dbReference type="GO" id="GO:0000463">
    <property type="term" value="P:maturation of LSU-rRNA from tricistronic rRNA transcript (SSU-rRNA, 5.8S rRNA, LSU-rRNA)"/>
    <property type="evidence" value="ECO:0007669"/>
    <property type="project" value="TreeGrafter"/>
</dbReference>
<evidence type="ECO:0008006" key="6">
    <source>
        <dbReference type="Google" id="ProtNLM"/>
    </source>
</evidence>
<dbReference type="PANTHER" id="PTHR13500">
    <property type="entry name" value="NUCLEOLAR PRERIBOSOMAL-ASSOCIATED PROTEIN 1"/>
    <property type="match status" value="1"/>
</dbReference>
<dbReference type="OrthoDB" id="72892at2759"/>
<dbReference type="InterPro" id="IPR021714">
    <property type="entry name" value="URB1_N"/>
</dbReference>
<proteinExistence type="predicted"/>
<dbReference type="Proteomes" id="UP000694255">
    <property type="component" value="Unassembled WGS sequence"/>
</dbReference>
<protein>
    <recommendedName>
        <fullName evidence="6">Nucleolar pre-ribosomal-associated protein 1</fullName>
    </recommendedName>
</protein>
<dbReference type="RefSeq" id="XP_049262582.1">
    <property type="nucleotide sequence ID" value="XM_049408046.1"/>
</dbReference>
<dbReference type="GeneID" id="73470920"/>